<evidence type="ECO:0000313" key="2">
    <source>
        <dbReference type="Proteomes" id="UP000364291"/>
    </source>
</evidence>
<protein>
    <submittedName>
        <fullName evidence="1">Uncharacterized protein</fullName>
    </submittedName>
</protein>
<evidence type="ECO:0000313" key="1">
    <source>
        <dbReference type="EMBL" id="VVG74237.1"/>
    </source>
</evidence>
<dbReference type="EMBL" id="CABPSX010000017">
    <property type="protein sequence ID" value="VVG74237.1"/>
    <property type="molecule type" value="Genomic_DNA"/>
</dbReference>
<sequence>MHRKIIGGALAHIVYKIRAPLRSAANVMATQ</sequence>
<gene>
    <name evidence="1" type="ORF">PAP18089_05250</name>
</gene>
<reference evidence="1 2" key="1">
    <citation type="submission" date="2019-08" db="EMBL/GenBank/DDBJ databases">
        <authorList>
            <person name="Peeters C."/>
        </authorList>
    </citation>
    <scope>NUCLEOTIDE SEQUENCE [LARGE SCALE GENOMIC DNA]</scope>
    <source>
        <strain evidence="1 2">LMG 18089</strain>
    </source>
</reference>
<name>A0A5E5PCB6_9BURK</name>
<accession>A0A5E5PCB6</accession>
<organism evidence="1 2">
    <name type="scientific">Pandoraea apista</name>
    <dbReference type="NCBI Taxonomy" id="93218"/>
    <lineage>
        <taxon>Bacteria</taxon>
        <taxon>Pseudomonadati</taxon>
        <taxon>Pseudomonadota</taxon>
        <taxon>Betaproteobacteria</taxon>
        <taxon>Burkholderiales</taxon>
        <taxon>Burkholderiaceae</taxon>
        <taxon>Pandoraea</taxon>
    </lineage>
</organism>
<dbReference type="Proteomes" id="UP000364291">
    <property type="component" value="Unassembled WGS sequence"/>
</dbReference>
<proteinExistence type="predicted"/>
<dbReference type="AlphaFoldDB" id="A0A5E5PCB6"/>